<dbReference type="GO" id="GO:0043565">
    <property type="term" value="F:sequence-specific DNA binding"/>
    <property type="evidence" value="ECO:0007669"/>
    <property type="project" value="UniProtKB-ARBA"/>
</dbReference>
<dbReference type="InterPro" id="IPR016177">
    <property type="entry name" value="DNA-bd_dom_sf"/>
</dbReference>
<dbReference type="GO" id="GO:0005634">
    <property type="term" value="C:nucleus"/>
    <property type="evidence" value="ECO:0007669"/>
    <property type="project" value="UniProtKB-SubCell"/>
</dbReference>
<dbReference type="PANTHER" id="PTHR31194">
    <property type="entry name" value="SHN SHINE , DNA BINDING / TRANSCRIPTION FACTOR"/>
    <property type="match status" value="1"/>
</dbReference>
<comment type="similarity">
    <text evidence="7">Belongs to the AP2/ERF transcription factor family. ERF subfamily.</text>
</comment>
<evidence type="ECO:0000313" key="9">
    <source>
        <dbReference type="EMBL" id="GAU41622.1"/>
    </source>
</evidence>
<organism evidence="9 10">
    <name type="scientific">Trifolium subterraneum</name>
    <name type="common">Subterranean clover</name>
    <dbReference type="NCBI Taxonomy" id="3900"/>
    <lineage>
        <taxon>Eukaryota</taxon>
        <taxon>Viridiplantae</taxon>
        <taxon>Streptophyta</taxon>
        <taxon>Embryophyta</taxon>
        <taxon>Tracheophyta</taxon>
        <taxon>Spermatophyta</taxon>
        <taxon>Magnoliopsida</taxon>
        <taxon>eudicotyledons</taxon>
        <taxon>Gunneridae</taxon>
        <taxon>Pentapetalae</taxon>
        <taxon>rosids</taxon>
        <taxon>fabids</taxon>
        <taxon>Fabales</taxon>
        <taxon>Fabaceae</taxon>
        <taxon>Papilionoideae</taxon>
        <taxon>50 kb inversion clade</taxon>
        <taxon>NPAAA clade</taxon>
        <taxon>Hologalegina</taxon>
        <taxon>IRL clade</taxon>
        <taxon>Trifolieae</taxon>
        <taxon>Trifolium</taxon>
    </lineage>
</organism>
<evidence type="ECO:0000256" key="2">
    <source>
        <dbReference type="ARBA" id="ARBA00022458"/>
    </source>
</evidence>
<dbReference type="GO" id="GO:0003700">
    <property type="term" value="F:DNA-binding transcription factor activity"/>
    <property type="evidence" value="ECO:0007669"/>
    <property type="project" value="InterPro"/>
</dbReference>
<dbReference type="InterPro" id="IPR050913">
    <property type="entry name" value="AP2/ERF_ERF"/>
</dbReference>
<comment type="subcellular location">
    <subcellularLocation>
        <location evidence="1">Nucleus</location>
    </subcellularLocation>
</comment>
<dbReference type="AlphaFoldDB" id="A0A2Z6NZE1"/>
<dbReference type="PRINTS" id="PR00367">
    <property type="entry name" value="ETHRSPELEMNT"/>
</dbReference>
<evidence type="ECO:0000256" key="1">
    <source>
        <dbReference type="ARBA" id="ARBA00004123"/>
    </source>
</evidence>
<dbReference type="PANTHER" id="PTHR31194:SF90">
    <property type="entry name" value="ETHYLENE-RESPONSIVE TRANSCRIPTION FACTOR RAP2-11"/>
    <property type="match status" value="1"/>
</dbReference>
<dbReference type="InterPro" id="IPR036955">
    <property type="entry name" value="AP2/ERF_dom_sf"/>
</dbReference>
<protein>
    <recommendedName>
        <fullName evidence="8">AP2/ERF domain-containing protein</fullName>
    </recommendedName>
</protein>
<feature type="domain" description="AP2/ERF" evidence="8">
    <location>
        <begin position="6"/>
        <end position="63"/>
    </location>
</feature>
<dbReference type="InterPro" id="IPR001471">
    <property type="entry name" value="AP2/ERF_dom"/>
</dbReference>
<evidence type="ECO:0000256" key="4">
    <source>
        <dbReference type="ARBA" id="ARBA00023125"/>
    </source>
</evidence>
<keyword evidence="10" id="KW-1185">Reference proteome</keyword>
<name>A0A2Z6NZE1_TRISU</name>
<dbReference type="Pfam" id="PF00847">
    <property type="entry name" value="AP2"/>
    <property type="match status" value="1"/>
</dbReference>
<sequence length="222" mass="25565">MKNRSKFVGVRQRASGKWAAEIKDTSKNIRMWLGTYKTAEEAARAYDEAACLLRGSNTRTNFSTTHSIPSNSPISLKLKNLLHRKSILNRSQSQSQNLSTSMNYSFQGSPIDNSIMVMENENNSFCSSEESKSLFWVQNQVSEYNPYYGVDMNMMNCSLGITPNTLQVDYSWPLPQQRINELTTPKDNMNVYGMNECYVENTYESKYEYDVNYPLSHFFCFT</sequence>
<evidence type="ECO:0000256" key="7">
    <source>
        <dbReference type="ARBA" id="ARBA00024343"/>
    </source>
</evidence>
<keyword evidence="5" id="KW-0804">Transcription</keyword>
<reference evidence="10" key="1">
    <citation type="journal article" date="2017" name="Front. Plant Sci.">
        <title>Climate Clever Clovers: New Paradigm to Reduce the Environmental Footprint of Ruminants by Breeding Low Methanogenic Forages Utilizing Haplotype Variation.</title>
        <authorList>
            <person name="Kaur P."/>
            <person name="Appels R."/>
            <person name="Bayer P.E."/>
            <person name="Keeble-Gagnere G."/>
            <person name="Wang J."/>
            <person name="Hirakawa H."/>
            <person name="Shirasawa K."/>
            <person name="Vercoe P."/>
            <person name="Stefanova K."/>
            <person name="Durmic Z."/>
            <person name="Nichols P."/>
            <person name="Revell C."/>
            <person name="Isobe S.N."/>
            <person name="Edwards D."/>
            <person name="Erskine W."/>
        </authorList>
    </citation>
    <scope>NUCLEOTIDE SEQUENCE [LARGE SCALE GENOMIC DNA]</scope>
    <source>
        <strain evidence="10">cv. Daliak</strain>
    </source>
</reference>
<proteinExistence type="inferred from homology"/>
<dbReference type="CDD" id="cd00018">
    <property type="entry name" value="AP2"/>
    <property type="match status" value="1"/>
</dbReference>
<evidence type="ECO:0000256" key="5">
    <source>
        <dbReference type="ARBA" id="ARBA00023163"/>
    </source>
</evidence>
<keyword evidence="4" id="KW-0238">DNA-binding</keyword>
<keyword evidence="2" id="KW-0536">Nodulation</keyword>
<dbReference type="SUPFAM" id="SSF54171">
    <property type="entry name" value="DNA-binding domain"/>
    <property type="match status" value="1"/>
</dbReference>
<evidence type="ECO:0000259" key="8">
    <source>
        <dbReference type="PROSITE" id="PS51032"/>
    </source>
</evidence>
<evidence type="ECO:0000256" key="3">
    <source>
        <dbReference type="ARBA" id="ARBA00023015"/>
    </source>
</evidence>
<dbReference type="FunFam" id="3.30.730.10:FF:000005">
    <property type="entry name" value="ethylene-responsive transcription factor RAP2-11"/>
    <property type="match status" value="1"/>
</dbReference>
<dbReference type="Gene3D" id="3.30.730.10">
    <property type="entry name" value="AP2/ERF domain"/>
    <property type="match status" value="1"/>
</dbReference>
<dbReference type="EMBL" id="DF973872">
    <property type="protein sequence ID" value="GAU41622.1"/>
    <property type="molecule type" value="Genomic_DNA"/>
</dbReference>
<accession>A0A2Z6NZE1</accession>
<gene>
    <name evidence="9" type="ORF">TSUD_81080</name>
</gene>
<dbReference type="PROSITE" id="PS51032">
    <property type="entry name" value="AP2_ERF"/>
    <property type="match status" value="1"/>
</dbReference>
<evidence type="ECO:0000256" key="6">
    <source>
        <dbReference type="ARBA" id="ARBA00023242"/>
    </source>
</evidence>
<dbReference type="Proteomes" id="UP000242715">
    <property type="component" value="Unassembled WGS sequence"/>
</dbReference>
<dbReference type="SMART" id="SM00380">
    <property type="entry name" value="AP2"/>
    <property type="match status" value="1"/>
</dbReference>
<evidence type="ECO:0000313" key="10">
    <source>
        <dbReference type="Proteomes" id="UP000242715"/>
    </source>
</evidence>
<dbReference type="GO" id="GO:0009877">
    <property type="term" value="P:nodulation"/>
    <property type="evidence" value="ECO:0007669"/>
    <property type="project" value="UniProtKB-KW"/>
</dbReference>
<keyword evidence="6" id="KW-0539">Nucleus</keyword>
<keyword evidence="3" id="KW-0805">Transcription regulation</keyword>
<dbReference type="OrthoDB" id="773121at2759"/>